<feature type="signal peptide" evidence="1">
    <location>
        <begin position="1"/>
        <end position="36"/>
    </location>
</feature>
<sequence length="200" mass="21307">MPSPRPAHLLLHLVCWATIAAHCALVLLPSVPTTISQPPTPIPSLLHASPQPTCLPPSTPLLPPSPQNNLTSFPSDCLLALRAMLYNPNFRLSRRKYIWKRFPPGAPIPEGYAPLPYRLAPASCVVELDLVSGGGGQGEEEDEFSLVGLKGAALGLFAKCIRGHYTPDASGFVVVGPRRVVQLVLKPRDVGGADGGVLKM</sequence>
<keyword evidence="1" id="KW-0732">Signal</keyword>
<accession>A0A8H3EVI4</accession>
<protein>
    <submittedName>
        <fullName evidence="2">Uncharacterized protein</fullName>
    </submittedName>
</protein>
<gene>
    <name evidence="2" type="ORF">HETSPECPRED_001938</name>
</gene>
<dbReference type="AlphaFoldDB" id="A0A8H3EVI4"/>
<organism evidence="2 3">
    <name type="scientific">Heterodermia speciosa</name>
    <dbReference type="NCBI Taxonomy" id="116794"/>
    <lineage>
        <taxon>Eukaryota</taxon>
        <taxon>Fungi</taxon>
        <taxon>Dikarya</taxon>
        <taxon>Ascomycota</taxon>
        <taxon>Pezizomycotina</taxon>
        <taxon>Lecanoromycetes</taxon>
        <taxon>OSLEUM clade</taxon>
        <taxon>Lecanoromycetidae</taxon>
        <taxon>Caliciales</taxon>
        <taxon>Physciaceae</taxon>
        <taxon>Heterodermia</taxon>
    </lineage>
</organism>
<keyword evidence="3" id="KW-1185">Reference proteome</keyword>
<proteinExistence type="predicted"/>
<name>A0A8H3EVI4_9LECA</name>
<evidence type="ECO:0000313" key="2">
    <source>
        <dbReference type="EMBL" id="CAF9914276.1"/>
    </source>
</evidence>
<comment type="caution">
    <text evidence="2">The sequence shown here is derived from an EMBL/GenBank/DDBJ whole genome shotgun (WGS) entry which is preliminary data.</text>
</comment>
<reference evidence="2" key="1">
    <citation type="submission" date="2021-03" db="EMBL/GenBank/DDBJ databases">
        <authorList>
            <person name="Tagirdzhanova G."/>
        </authorList>
    </citation>
    <scope>NUCLEOTIDE SEQUENCE</scope>
</reference>
<dbReference type="EMBL" id="CAJPDS010000014">
    <property type="protein sequence ID" value="CAF9914276.1"/>
    <property type="molecule type" value="Genomic_DNA"/>
</dbReference>
<feature type="chain" id="PRO_5034654728" evidence="1">
    <location>
        <begin position="37"/>
        <end position="200"/>
    </location>
</feature>
<evidence type="ECO:0000313" key="3">
    <source>
        <dbReference type="Proteomes" id="UP000664521"/>
    </source>
</evidence>
<evidence type="ECO:0000256" key="1">
    <source>
        <dbReference type="SAM" id="SignalP"/>
    </source>
</evidence>
<dbReference type="Proteomes" id="UP000664521">
    <property type="component" value="Unassembled WGS sequence"/>
</dbReference>